<evidence type="ECO:0000313" key="2">
    <source>
        <dbReference type="Proteomes" id="UP000789759"/>
    </source>
</evidence>
<name>A0A9N9KLN6_9GLOM</name>
<dbReference type="InterPro" id="IPR051055">
    <property type="entry name" value="PIF1_helicase"/>
</dbReference>
<accession>A0A9N9KLN6</accession>
<dbReference type="Proteomes" id="UP000789759">
    <property type="component" value="Unassembled WGS sequence"/>
</dbReference>
<reference evidence="1" key="1">
    <citation type="submission" date="2021-06" db="EMBL/GenBank/DDBJ databases">
        <authorList>
            <person name="Kallberg Y."/>
            <person name="Tangrot J."/>
            <person name="Rosling A."/>
        </authorList>
    </citation>
    <scope>NUCLEOTIDE SEQUENCE</scope>
    <source>
        <strain evidence="1">FL966</strain>
    </source>
</reference>
<feature type="non-terminal residue" evidence="1">
    <location>
        <position position="162"/>
    </location>
</feature>
<keyword evidence="2" id="KW-1185">Reference proteome</keyword>
<gene>
    <name evidence="1" type="ORF">CPELLU_LOCUS21728</name>
</gene>
<organism evidence="1 2">
    <name type="scientific">Cetraspora pellucida</name>
    <dbReference type="NCBI Taxonomy" id="1433469"/>
    <lineage>
        <taxon>Eukaryota</taxon>
        <taxon>Fungi</taxon>
        <taxon>Fungi incertae sedis</taxon>
        <taxon>Mucoromycota</taxon>
        <taxon>Glomeromycotina</taxon>
        <taxon>Glomeromycetes</taxon>
        <taxon>Diversisporales</taxon>
        <taxon>Gigasporaceae</taxon>
        <taxon>Cetraspora</taxon>
    </lineage>
</organism>
<feature type="non-terminal residue" evidence="1">
    <location>
        <position position="1"/>
    </location>
</feature>
<dbReference type="OrthoDB" id="1884788at2759"/>
<sequence>AYKLDMVQHQSGDSEEQCNFRDILLQLCDGESTVADWKVLAARFIDSPTILSPEQDHFSDATCIFPQKIDINEFNVDKLKSLNCPIARINAIHTGGNEARKADYNIAKGLEAQLFLARGACVMLRTNLWTEVGLVNGSMGIVQEIVFGENQGPPFLPIALLI</sequence>
<proteinExistence type="predicted"/>
<protein>
    <submittedName>
        <fullName evidence="1">15245_t:CDS:1</fullName>
    </submittedName>
</protein>
<dbReference type="AlphaFoldDB" id="A0A9N9KLN6"/>
<dbReference type="EMBL" id="CAJVQA010084675">
    <property type="protein sequence ID" value="CAG8838603.1"/>
    <property type="molecule type" value="Genomic_DNA"/>
</dbReference>
<comment type="caution">
    <text evidence="1">The sequence shown here is derived from an EMBL/GenBank/DDBJ whole genome shotgun (WGS) entry which is preliminary data.</text>
</comment>
<dbReference type="PANTHER" id="PTHR47642">
    <property type="entry name" value="ATP-DEPENDENT DNA HELICASE"/>
    <property type="match status" value="1"/>
</dbReference>
<evidence type="ECO:0000313" key="1">
    <source>
        <dbReference type="EMBL" id="CAG8838603.1"/>
    </source>
</evidence>